<reference evidence="1" key="1">
    <citation type="submission" date="2021-06" db="EMBL/GenBank/DDBJ databases">
        <authorList>
            <person name="Kallberg Y."/>
            <person name="Tangrot J."/>
            <person name="Rosling A."/>
        </authorList>
    </citation>
    <scope>NUCLEOTIDE SEQUENCE</scope>
    <source>
        <strain evidence="1">MA461A</strain>
    </source>
</reference>
<evidence type="ECO:0000313" key="2">
    <source>
        <dbReference type="Proteomes" id="UP000789920"/>
    </source>
</evidence>
<dbReference type="Proteomes" id="UP000789920">
    <property type="component" value="Unassembled WGS sequence"/>
</dbReference>
<feature type="non-terminal residue" evidence="1">
    <location>
        <position position="68"/>
    </location>
</feature>
<gene>
    <name evidence="1" type="ORF">RPERSI_LOCUS36082</name>
</gene>
<proteinExistence type="predicted"/>
<comment type="caution">
    <text evidence="1">The sequence shown here is derived from an EMBL/GenBank/DDBJ whole genome shotgun (WGS) entry which is preliminary data.</text>
</comment>
<keyword evidence="2" id="KW-1185">Reference proteome</keyword>
<name>A0ACA9SVY7_9GLOM</name>
<organism evidence="1 2">
    <name type="scientific">Racocetra persica</name>
    <dbReference type="NCBI Taxonomy" id="160502"/>
    <lineage>
        <taxon>Eukaryota</taxon>
        <taxon>Fungi</taxon>
        <taxon>Fungi incertae sedis</taxon>
        <taxon>Mucoromycota</taxon>
        <taxon>Glomeromycotina</taxon>
        <taxon>Glomeromycetes</taxon>
        <taxon>Diversisporales</taxon>
        <taxon>Gigasporaceae</taxon>
        <taxon>Racocetra</taxon>
    </lineage>
</organism>
<protein>
    <submittedName>
        <fullName evidence="1">718_t:CDS:1</fullName>
    </submittedName>
</protein>
<accession>A0ACA9SVY7</accession>
<dbReference type="EMBL" id="CAJVQC010170656">
    <property type="protein sequence ID" value="CAG8850413.1"/>
    <property type="molecule type" value="Genomic_DNA"/>
</dbReference>
<evidence type="ECO:0000313" key="1">
    <source>
        <dbReference type="EMBL" id="CAG8850413.1"/>
    </source>
</evidence>
<sequence>MALVDLTNVTNLIRQSVPNIDDTIVEYIVGYLNETQSGGDGEDVITDFVRPILVDAGGEEERIQKLCE</sequence>